<accession>A0A3G8ZJJ0</accession>
<dbReference type="PROSITE" id="PS50847">
    <property type="entry name" value="GRAM_POS_ANCHORING"/>
    <property type="match status" value="1"/>
</dbReference>
<feature type="chain" id="PRO_5018281201" evidence="8">
    <location>
        <begin position="19"/>
        <end position="1396"/>
    </location>
</feature>
<protein>
    <submittedName>
        <fullName evidence="10">LPXTG cell wall anchor domain-containing protein</fullName>
    </submittedName>
</protein>
<feature type="region of interest" description="Disordered" evidence="6">
    <location>
        <begin position="1097"/>
        <end position="1122"/>
    </location>
</feature>
<sequence length="1396" mass="143229">MCLAAASLQLVAAPTASANELQVQIQKLTDGTAPFEDWCNDGSDGVDVPCVAGNNVQEPGDDLNANNGFVRTGDSVQYSVDYSFNPPFTGGDNLLTVSLSNGALVEKSFAMSTDPVSGICKGGLTFLTPRTGFTCNLGPLTVATTGTVQMPAFIPVSMGDGISFTATASVTNLGSATSSQTSAPVTTSAAPRWDLIKDIPVQPTFAAATETLPAGYDVLYTIGLRAADADTRGNSALTSPVTTSDIFTTSSTMVESCSIVNSSLFNAPQVASAATLNWDYQVRDANATCVQANPGAPITLTFSPDFDRPAAPPTKDVYGQNLTAGHLGYYALAQVLLRVPATDVDAATAPAGDGIGTMYFGNAVGTTTAGTCTTPNPGSPWLAGSGVNNWDPADTGGKSNFGNGAESTLNNGVCTQLDLRVNGRYYKTETRGLGVALGSKFQSRIGLINQGGADYPAGVQLCDKWENDKFTLARPSGSSSNVFGVPFSSNPLQFQNNVSYNGTYVAEYGIGPWGTHRTVATDSEEYKSQSSNDCSAPAPMPGDADGWVTAADVDFTNSGLGVVNAKDLNMSRITLLQPVPPGKNAGFTFVWEPLTGPNGQQMRNYAAFSDTVGGPTLTPCTNYPDCTVPLAYTTSAGFNSSWWTLIRGAVFVGKSNDDGAGTTYGVGDNVPWTVTVQSQPAESSGYLFEDGAGAGSTSDVTATDTLPLGFTYVPGSAKFQTPLSYPAAPATAEPTLAFDATGHQTMTWKLGDMPWTKRAVISYKAQIGGAVATGSYTNYVSVNSPDRAGLPIQTPDEIGGYSNNYTLSANTVDVNGSNQAVISKAALTPLLDAGDVATYKLDFANNSATDLNSFDAIDILPYAGDTRGSVVTPGSLTLKNITPSSKGEVAWVSTTAPGALDALDGATLDGRVDPASAAALGSTQWPCTFAAVAASTCPGVTLSAVTALRFVGNSTNPAFLPAKSGNFSILLNFQTTAAAKPGDIYKNSWEARFGDIALPVFFSAQIQPQIRQVAIGDFVFLDTNYNGVADAGEPGVPGVAVQIYAAGKVPGTDSPAGSAITGSDGRWFVKGLAPGSYFVFLPSINFANGGPLAGKKAAPAGVADPSNGSDEGKDHQATGVNPALNGVKSGVVSLLTGGSPLGQTSPNKTDLPDRDVNLTVDFGFVGASSITIDKTVGATGGPYSDSYSVGLSGLVQWKLVVTNSGQQTLTSIKLTDATLQACVVAQVIPAALDPGASFTFLCPESISAGYVNTATVTAIDLEKNTVTDDDPAQVTVTPPTTTPPTTTPPTTTPPTTTPPTTTPPTTSTQTPTSSTTPSPPMSASTTSPTSSTAPKLDGGGNNTSSLAVAGGAANGKPPAPTKYLPETGSHTDTLLPWALLLMGLGAGTLLVARRRA</sequence>
<reference evidence="10 11" key="1">
    <citation type="submission" date="2018-11" db="EMBL/GenBank/DDBJ databases">
        <authorList>
            <person name="Da X."/>
        </authorList>
    </citation>
    <scope>NUCLEOTIDE SEQUENCE [LARGE SCALE GENOMIC DNA]</scope>
    <source>
        <strain evidence="10 11">S14-144</strain>
    </source>
</reference>
<feature type="signal peptide" evidence="8">
    <location>
        <begin position="1"/>
        <end position="18"/>
    </location>
</feature>
<dbReference type="RefSeq" id="WP_124797622.1">
    <property type="nucleotide sequence ID" value="NZ_CP034170.1"/>
</dbReference>
<dbReference type="Gene3D" id="2.60.40.10">
    <property type="entry name" value="Immunoglobulins"/>
    <property type="match status" value="1"/>
</dbReference>
<dbReference type="EMBL" id="CP034170">
    <property type="protein sequence ID" value="AZI56937.1"/>
    <property type="molecule type" value="Genomic_DNA"/>
</dbReference>
<keyword evidence="7" id="KW-0812">Transmembrane</keyword>
<feature type="compositionally biased region" description="Pro residues" evidence="6">
    <location>
        <begin position="1280"/>
        <end position="1302"/>
    </location>
</feature>
<dbReference type="GO" id="GO:0005576">
    <property type="term" value="C:extracellular region"/>
    <property type="evidence" value="ECO:0007669"/>
    <property type="project" value="UniProtKB-SubCell"/>
</dbReference>
<keyword evidence="11" id="KW-1185">Reference proteome</keyword>
<proteinExistence type="predicted"/>
<evidence type="ECO:0000256" key="1">
    <source>
        <dbReference type="ARBA" id="ARBA00004613"/>
    </source>
</evidence>
<gene>
    <name evidence="10" type="ORF">EH165_00875</name>
</gene>
<name>A0A3G8ZJJ0_9ACTN</name>
<evidence type="ECO:0000256" key="5">
    <source>
        <dbReference type="ARBA" id="ARBA00023088"/>
    </source>
</evidence>
<feature type="transmembrane region" description="Helical" evidence="7">
    <location>
        <begin position="1374"/>
        <end position="1392"/>
    </location>
</feature>
<comment type="subcellular location">
    <subcellularLocation>
        <location evidence="1">Secreted</location>
    </subcellularLocation>
</comment>
<keyword evidence="4 8" id="KW-0732">Signal</keyword>
<feature type="compositionally biased region" description="Low complexity" evidence="6">
    <location>
        <begin position="1303"/>
        <end position="1334"/>
    </location>
</feature>
<keyword evidence="5" id="KW-0572">Peptidoglycan-anchor</keyword>
<evidence type="ECO:0000313" key="10">
    <source>
        <dbReference type="EMBL" id="AZI56937.1"/>
    </source>
</evidence>
<dbReference type="InterPro" id="IPR033764">
    <property type="entry name" value="Sdr_B"/>
</dbReference>
<keyword evidence="7" id="KW-0472">Membrane</keyword>
<reference evidence="10 11" key="2">
    <citation type="submission" date="2018-12" db="EMBL/GenBank/DDBJ databases">
        <title>Nakamurella antarcticus sp. nov., isolated from Antarctica South Shetland Islands soil.</title>
        <authorList>
            <person name="Peng F."/>
        </authorList>
    </citation>
    <scope>NUCLEOTIDE SEQUENCE [LARGE SCALE GENOMIC DNA]</scope>
    <source>
        <strain evidence="10 11">S14-144</strain>
    </source>
</reference>
<evidence type="ECO:0000256" key="2">
    <source>
        <dbReference type="ARBA" id="ARBA00022512"/>
    </source>
</evidence>
<feature type="region of interest" description="Disordered" evidence="6">
    <location>
        <begin position="1267"/>
        <end position="1367"/>
    </location>
</feature>
<dbReference type="Pfam" id="PF17210">
    <property type="entry name" value="SdrD_B"/>
    <property type="match status" value="1"/>
</dbReference>
<keyword evidence="2" id="KW-0134">Cell wall</keyword>
<evidence type="ECO:0000256" key="3">
    <source>
        <dbReference type="ARBA" id="ARBA00022525"/>
    </source>
</evidence>
<dbReference type="InterPro" id="IPR013783">
    <property type="entry name" value="Ig-like_fold"/>
</dbReference>
<evidence type="ECO:0000259" key="9">
    <source>
        <dbReference type="PROSITE" id="PS50847"/>
    </source>
</evidence>
<dbReference type="SUPFAM" id="SSF117074">
    <property type="entry name" value="Hypothetical protein PA1324"/>
    <property type="match status" value="1"/>
</dbReference>
<dbReference type="InterPro" id="IPR019931">
    <property type="entry name" value="LPXTG_anchor"/>
</dbReference>
<dbReference type="GO" id="GO:0005975">
    <property type="term" value="P:carbohydrate metabolic process"/>
    <property type="evidence" value="ECO:0007669"/>
    <property type="project" value="UniProtKB-ARBA"/>
</dbReference>
<evidence type="ECO:0000256" key="6">
    <source>
        <dbReference type="SAM" id="MobiDB-lite"/>
    </source>
</evidence>
<dbReference type="OrthoDB" id="134475at2"/>
<evidence type="ECO:0000256" key="4">
    <source>
        <dbReference type="ARBA" id="ARBA00022729"/>
    </source>
</evidence>
<dbReference type="Proteomes" id="UP000268084">
    <property type="component" value="Chromosome"/>
</dbReference>
<evidence type="ECO:0000256" key="7">
    <source>
        <dbReference type="SAM" id="Phobius"/>
    </source>
</evidence>
<feature type="compositionally biased region" description="Low complexity" evidence="6">
    <location>
        <begin position="1347"/>
        <end position="1356"/>
    </location>
</feature>
<dbReference type="Gene3D" id="2.60.40.740">
    <property type="match status" value="1"/>
</dbReference>
<feature type="domain" description="Gram-positive cocci surface proteins LPxTG" evidence="9">
    <location>
        <begin position="1364"/>
        <end position="1396"/>
    </location>
</feature>
<evidence type="ECO:0000313" key="11">
    <source>
        <dbReference type="Proteomes" id="UP000268084"/>
    </source>
</evidence>
<dbReference type="KEGG" id="nak:EH165_00875"/>
<evidence type="ECO:0000256" key="8">
    <source>
        <dbReference type="SAM" id="SignalP"/>
    </source>
</evidence>
<dbReference type="NCBIfam" id="TIGR01167">
    <property type="entry name" value="LPXTG_anchor"/>
    <property type="match status" value="1"/>
</dbReference>
<organism evidence="10 11">
    <name type="scientific">Nakamurella antarctica</name>
    <dbReference type="NCBI Taxonomy" id="1902245"/>
    <lineage>
        <taxon>Bacteria</taxon>
        <taxon>Bacillati</taxon>
        <taxon>Actinomycetota</taxon>
        <taxon>Actinomycetes</taxon>
        <taxon>Nakamurellales</taxon>
        <taxon>Nakamurellaceae</taxon>
        <taxon>Nakamurella</taxon>
    </lineage>
</organism>
<keyword evidence="7" id="KW-1133">Transmembrane helix</keyword>
<keyword evidence="3" id="KW-0964">Secreted</keyword>